<feature type="domain" description="SMP-30/Gluconolactonase/LRE-like region" evidence="5">
    <location>
        <begin position="23"/>
        <end position="265"/>
    </location>
</feature>
<dbReference type="AlphaFoldDB" id="A0A1I4GWQ7"/>
<keyword evidence="7" id="KW-1185">Reference proteome</keyword>
<sequence length="306" mass="32669">MATTKTNGMVRIERVADVHAETGEGALWHPTERRLYWLDIPRGRLYRYDPETDTNEVAHETADGSAVGGFTVETDGALLLFGAGGRIQRWDPATGEVSTVLEGIAAESESRFNDVIAAPDGSVFCGTMPSEDRLGSLYRLGTDGSIQTVVDDVDIANGMGFSPDERTFYFTESNARRIYAFDYDTASGELSSRRTAVETPVDEGVPDGMTVDEAGALWSARWGGGVAVRYDPSGEVLDSVDFPARKVSCVTFGGPEYDDLYVTTALGDGRRATEGDGAGALFRVPGVTPGGTPPSLSAVASRDEAR</sequence>
<name>A0A1I4GWQ7_9EURY</name>
<evidence type="ECO:0000259" key="5">
    <source>
        <dbReference type="Pfam" id="PF08450"/>
    </source>
</evidence>
<dbReference type="InterPro" id="IPR005511">
    <property type="entry name" value="SMP-30"/>
</dbReference>
<dbReference type="Pfam" id="PF08450">
    <property type="entry name" value="SGL"/>
    <property type="match status" value="1"/>
</dbReference>
<feature type="binding site" evidence="3">
    <location>
        <position position="131"/>
    </location>
    <ligand>
        <name>substrate</name>
    </ligand>
</feature>
<evidence type="ECO:0000313" key="6">
    <source>
        <dbReference type="EMBL" id="SFL33883.1"/>
    </source>
</evidence>
<dbReference type="STRING" id="553466.SAMN04487950_3437"/>
<feature type="binding site" evidence="3">
    <location>
        <position position="24"/>
    </location>
    <ligand>
        <name>a divalent metal cation</name>
        <dbReference type="ChEBI" id="CHEBI:60240"/>
    </ligand>
</feature>
<organism evidence="6 7">
    <name type="scientific">Halogranum rubrum</name>
    <dbReference type="NCBI Taxonomy" id="553466"/>
    <lineage>
        <taxon>Archaea</taxon>
        <taxon>Methanobacteriati</taxon>
        <taxon>Methanobacteriota</taxon>
        <taxon>Stenosarchaea group</taxon>
        <taxon>Halobacteria</taxon>
        <taxon>Halobacteriales</taxon>
        <taxon>Haloferacaceae</taxon>
    </lineage>
</organism>
<keyword evidence="3" id="KW-0862">Zinc</keyword>
<accession>A0A1I4GWQ7</accession>
<dbReference type="SUPFAM" id="SSF63829">
    <property type="entry name" value="Calcium-dependent phosphotriesterase"/>
    <property type="match status" value="1"/>
</dbReference>
<dbReference type="PANTHER" id="PTHR10907:SF47">
    <property type="entry name" value="REGUCALCIN"/>
    <property type="match status" value="1"/>
</dbReference>
<feature type="binding site" evidence="3">
    <location>
        <position position="113"/>
    </location>
    <ligand>
        <name>substrate</name>
    </ligand>
</feature>
<dbReference type="GO" id="GO:0005509">
    <property type="term" value="F:calcium ion binding"/>
    <property type="evidence" value="ECO:0007669"/>
    <property type="project" value="TreeGrafter"/>
</dbReference>
<gene>
    <name evidence="6" type="ORF">SAMN04487950_3437</name>
</gene>
<evidence type="ECO:0000256" key="4">
    <source>
        <dbReference type="SAM" id="MobiDB-lite"/>
    </source>
</evidence>
<proteinExistence type="inferred from homology"/>
<protein>
    <submittedName>
        <fullName evidence="6">D-xylonolactonase</fullName>
    </submittedName>
</protein>
<dbReference type="PANTHER" id="PTHR10907">
    <property type="entry name" value="REGUCALCIN"/>
    <property type="match status" value="1"/>
</dbReference>
<dbReference type="GO" id="GO:0019853">
    <property type="term" value="P:L-ascorbic acid biosynthetic process"/>
    <property type="evidence" value="ECO:0007669"/>
    <property type="project" value="TreeGrafter"/>
</dbReference>
<feature type="active site" description="Proton donor/acceptor" evidence="2">
    <location>
        <position position="207"/>
    </location>
</feature>
<evidence type="ECO:0000313" key="7">
    <source>
        <dbReference type="Proteomes" id="UP000199607"/>
    </source>
</evidence>
<reference evidence="7" key="1">
    <citation type="submission" date="2016-10" db="EMBL/GenBank/DDBJ databases">
        <authorList>
            <person name="Varghese N."/>
            <person name="Submissions S."/>
        </authorList>
    </citation>
    <scope>NUCLEOTIDE SEQUENCE [LARGE SCALE GENOMIC DNA]</scope>
    <source>
        <strain evidence="7">CGMCC 1.7738</strain>
    </source>
</reference>
<evidence type="ECO:0000256" key="1">
    <source>
        <dbReference type="ARBA" id="ARBA00008853"/>
    </source>
</evidence>
<keyword evidence="3" id="KW-0479">Metal-binding</keyword>
<dbReference type="Proteomes" id="UP000199607">
    <property type="component" value="Unassembled WGS sequence"/>
</dbReference>
<feature type="region of interest" description="Disordered" evidence="4">
    <location>
        <begin position="285"/>
        <end position="306"/>
    </location>
</feature>
<comment type="similarity">
    <text evidence="1">Belongs to the SMP-30/CGR1 family.</text>
</comment>
<evidence type="ECO:0000256" key="3">
    <source>
        <dbReference type="PIRSR" id="PIRSR605511-2"/>
    </source>
</evidence>
<dbReference type="PRINTS" id="PR01790">
    <property type="entry name" value="SMP30FAMILY"/>
</dbReference>
<dbReference type="InterPro" id="IPR013658">
    <property type="entry name" value="SGL"/>
</dbReference>
<feature type="binding site" evidence="3">
    <location>
        <position position="111"/>
    </location>
    <ligand>
        <name>substrate</name>
    </ligand>
</feature>
<dbReference type="GO" id="GO:0004341">
    <property type="term" value="F:gluconolactonase activity"/>
    <property type="evidence" value="ECO:0007669"/>
    <property type="project" value="TreeGrafter"/>
</dbReference>
<feature type="binding site" evidence="3">
    <location>
        <position position="207"/>
    </location>
    <ligand>
        <name>a divalent metal cation</name>
        <dbReference type="ChEBI" id="CHEBI:60240"/>
    </ligand>
</feature>
<comment type="cofactor">
    <cofactor evidence="3">
        <name>Zn(2+)</name>
        <dbReference type="ChEBI" id="CHEBI:29105"/>
    </cofactor>
    <text evidence="3">Binds 1 divalent metal cation per subunit.</text>
</comment>
<dbReference type="EMBL" id="FOTC01000004">
    <property type="protein sequence ID" value="SFL33883.1"/>
    <property type="molecule type" value="Genomic_DNA"/>
</dbReference>
<feature type="binding site" evidence="3">
    <location>
        <position position="157"/>
    </location>
    <ligand>
        <name>a divalent metal cation</name>
        <dbReference type="ChEBI" id="CHEBI:60240"/>
    </ligand>
</feature>
<evidence type="ECO:0000256" key="2">
    <source>
        <dbReference type="PIRSR" id="PIRSR605511-1"/>
    </source>
</evidence>
<dbReference type="Gene3D" id="2.120.10.30">
    <property type="entry name" value="TolB, C-terminal domain"/>
    <property type="match status" value="1"/>
</dbReference>
<dbReference type="InterPro" id="IPR011042">
    <property type="entry name" value="6-blade_b-propeller_TolB-like"/>
</dbReference>